<reference evidence="2 3" key="1">
    <citation type="submission" date="2024-03" db="EMBL/GenBank/DDBJ databases">
        <title>Human intestinal bacterial collection.</title>
        <authorList>
            <person name="Pauvert C."/>
            <person name="Hitch T.C.A."/>
            <person name="Clavel T."/>
        </authorList>
    </citation>
    <scope>NUCLEOTIDE SEQUENCE [LARGE SCALE GENOMIC DNA]</scope>
    <source>
        <strain evidence="2 3">CLA-JM-H11</strain>
    </source>
</reference>
<dbReference type="Gene3D" id="3.40.50.360">
    <property type="match status" value="1"/>
</dbReference>
<dbReference type="InterPro" id="IPR001226">
    <property type="entry name" value="Flavodoxin_CS"/>
</dbReference>
<dbReference type="PANTHER" id="PTHR38030:SF2">
    <property type="entry name" value="PROTOPORPHYRINOGEN IX DEHYDROGENASE [QUINONE]"/>
    <property type="match status" value="1"/>
</dbReference>
<accession>A0ABV1GBI9</accession>
<gene>
    <name evidence="2" type="ORF">WMO24_01930</name>
</gene>
<evidence type="ECO:0000259" key="1">
    <source>
        <dbReference type="Pfam" id="PF12724"/>
    </source>
</evidence>
<sequence length="172" mass="19457">MNAVVIYRSKYGSTARYAHMLAQKLECPCREIRGLKVEELAGFDTVLAGGGLYAGRVSCVPFLKKFCAKMPQKRILVFGVGASPLDAEEVEKIRRANFQGPLEHIPFVYCRGACDEQAMTWKDRTLCRLLRRSLEKHPPASMPPWAEALREADGKRCDWVDEAFLRPLLNQL</sequence>
<dbReference type="PROSITE" id="PS00201">
    <property type="entry name" value="FLAVODOXIN"/>
    <property type="match status" value="1"/>
</dbReference>
<feature type="domain" description="Flavodoxin" evidence="1">
    <location>
        <begin position="4"/>
        <end position="137"/>
    </location>
</feature>
<dbReference type="InterPro" id="IPR026816">
    <property type="entry name" value="Flavodoxin_dom"/>
</dbReference>
<dbReference type="InterPro" id="IPR029039">
    <property type="entry name" value="Flavoprotein-like_sf"/>
</dbReference>
<proteinExistence type="predicted"/>
<dbReference type="Proteomes" id="UP001477672">
    <property type="component" value="Unassembled WGS sequence"/>
</dbReference>
<keyword evidence="3" id="KW-1185">Reference proteome</keyword>
<organism evidence="2 3">
    <name type="scientific">Ruthenibacterium intestinale</name>
    <dbReference type="NCBI Taxonomy" id="3133163"/>
    <lineage>
        <taxon>Bacteria</taxon>
        <taxon>Bacillati</taxon>
        <taxon>Bacillota</taxon>
        <taxon>Clostridia</taxon>
        <taxon>Eubacteriales</taxon>
        <taxon>Oscillospiraceae</taxon>
        <taxon>Ruthenibacterium</taxon>
    </lineage>
</organism>
<dbReference type="PANTHER" id="PTHR38030">
    <property type="entry name" value="PROTOPORPHYRINOGEN IX DEHYDROGENASE [MENAQUINONE]"/>
    <property type="match status" value="1"/>
</dbReference>
<dbReference type="InterPro" id="IPR052200">
    <property type="entry name" value="Protoporphyrinogen_IX_DH"/>
</dbReference>
<comment type="caution">
    <text evidence="2">The sequence shown here is derived from an EMBL/GenBank/DDBJ whole genome shotgun (WGS) entry which is preliminary data.</text>
</comment>
<dbReference type="SUPFAM" id="SSF52218">
    <property type="entry name" value="Flavoproteins"/>
    <property type="match status" value="1"/>
</dbReference>
<evidence type="ECO:0000313" key="2">
    <source>
        <dbReference type="EMBL" id="MEQ2519201.1"/>
    </source>
</evidence>
<protein>
    <submittedName>
        <fullName evidence="2">Flavodoxin domain-containing protein</fullName>
    </submittedName>
</protein>
<dbReference type="EMBL" id="JBBMFA010000043">
    <property type="protein sequence ID" value="MEQ2519201.1"/>
    <property type="molecule type" value="Genomic_DNA"/>
</dbReference>
<dbReference type="Pfam" id="PF12724">
    <property type="entry name" value="Flavodoxin_5"/>
    <property type="match status" value="1"/>
</dbReference>
<evidence type="ECO:0000313" key="3">
    <source>
        <dbReference type="Proteomes" id="UP001477672"/>
    </source>
</evidence>
<name>A0ABV1GBI9_9FIRM</name>
<dbReference type="RefSeq" id="WP_349214513.1">
    <property type="nucleotide sequence ID" value="NZ_JBBMFA010000043.1"/>
</dbReference>